<sequence length="426" mass="46733">MKLTQISLLLGATLGVMATAQADTSFREALQSGKVDGEVRNVVTQSSYTDAKAEAGPLNNNNTGSSALRVNYQTAAWNGLTFAVGFQSGIDWGLQDKSTGSSVTGGEDETRNTITSTGLIQGYVNYDFDKAITNTSIRVGRQNIVSPLLMNSSAWPMKDAFDAVVFTNKDLPQTEVRFMYVTRWLMRYGDDSNGSVTQTDKRYDNPVWSVYLMNKSITGLDIELQWLDNNNNTPVGDPPTAAVTADAYKTGFAGIDYKLPNLPLTLSAKYMTAQYDTLKDSGAWGVQAKSKLDKFSLKAAYTKIDDANNFPGTLGHVPQFRSYSDTITDDIFAGLGTTSFTVGYDFGIEGFKPQVTYAMWNQSDEGMAASGKHYDGGSELNLDLSYKFAAVPGLMTRLQLGLMNYDRSDVEDNDMTYMKLMVNYSF</sequence>
<evidence type="ECO:0000313" key="2">
    <source>
        <dbReference type="EMBL" id="QUN06242.1"/>
    </source>
</evidence>
<evidence type="ECO:0000313" key="3">
    <source>
        <dbReference type="Proteomes" id="UP000679575"/>
    </source>
</evidence>
<dbReference type="InterPro" id="IPR023614">
    <property type="entry name" value="Porin_dom_sf"/>
</dbReference>
<dbReference type="Proteomes" id="UP000679575">
    <property type="component" value="Chromosome"/>
</dbReference>
<feature type="signal peptide" evidence="1">
    <location>
        <begin position="1"/>
        <end position="22"/>
    </location>
</feature>
<gene>
    <name evidence="2" type="ORF">KDN34_01865</name>
</gene>
<proteinExistence type="predicted"/>
<evidence type="ECO:0008006" key="4">
    <source>
        <dbReference type="Google" id="ProtNLM"/>
    </source>
</evidence>
<dbReference type="RefSeq" id="WP_212595258.1">
    <property type="nucleotide sequence ID" value="NZ_CP073587.1"/>
</dbReference>
<dbReference type="EMBL" id="CP073587">
    <property type="protein sequence ID" value="QUN06242.1"/>
    <property type="molecule type" value="Genomic_DNA"/>
</dbReference>
<keyword evidence="1" id="KW-0732">Signal</keyword>
<keyword evidence="3" id="KW-1185">Reference proteome</keyword>
<name>A0ABX7YTY2_9GAMM</name>
<reference evidence="2 3" key="1">
    <citation type="submission" date="2021-04" db="EMBL/GenBank/DDBJ databases">
        <title>Novel species identification of genus Shewanella.</title>
        <authorList>
            <person name="Liu G."/>
        </authorList>
    </citation>
    <scope>NUCLEOTIDE SEQUENCE [LARGE SCALE GENOMIC DNA]</scope>
    <source>
        <strain evidence="2 3">FJAT-54481</strain>
    </source>
</reference>
<organism evidence="2 3">
    <name type="scientific">Shewanella yunxiaonensis</name>
    <dbReference type="NCBI Taxonomy" id="2829809"/>
    <lineage>
        <taxon>Bacteria</taxon>
        <taxon>Pseudomonadati</taxon>
        <taxon>Pseudomonadota</taxon>
        <taxon>Gammaproteobacteria</taxon>
        <taxon>Alteromonadales</taxon>
        <taxon>Shewanellaceae</taxon>
        <taxon>Shewanella</taxon>
    </lineage>
</organism>
<protein>
    <recommendedName>
        <fullName evidence="4">Outer membrane porin</fullName>
    </recommendedName>
</protein>
<evidence type="ECO:0000256" key="1">
    <source>
        <dbReference type="SAM" id="SignalP"/>
    </source>
</evidence>
<dbReference type="SUPFAM" id="SSF56935">
    <property type="entry name" value="Porins"/>
    <property type="match status" value="1"/>
</dbReference>
<dbReference type="Gene3D" id="2.40.160.10">
    <property type="entry name" value="Porin"/>
    <property type="match status" value="1"/>
</dbReference>
<feature type="chain" id="PRO_5045934160" description="Outer membrane porin" evidence="1">
    <location>
        <begin position="23"/>
        <end position="426"/>
    </location>
</feature>
<accession>A0ABX7YTY2</accession>